<name>W2T413_NECAM</name>
<accession>W2T413</accession>
<sequence>MKRNLVQDTTNAPIYEYPKIGQYDLFNSIKGFVNPEDVTLTPEYIIQPGDIIP</sequence>
<gene>
    <name evidence="1" type="ORF">NECAME_03684</name>
</gene>
<dbReference type="OrthoDB" id="5776808at2759"/>
<dbReference type="EMBL" id="KI660278">
    <property type="protein sequence ID" value="ETN75712.1"/>
    <property type="molecule type" value="Genomic_DNA"/>
</dbReference>
<dbReference type="AlphaFoldDB" id="W2T413"/>
<reference evidence="2" key="1">
    <citation type="journal article" date="2014" name="Nat. Genet.">
        <title>Genome of the human hookworm Necator americanus.</title>
        <authorList>
            <person name="Tang Y.T."/>
            <person name="Gao X."/>
            <person name="Rosa B.A."/>
            <person name="Abubucker S."/>
            <person name="Hallsworth-Pepin K."/>
            <person name="Martin J."/>
            <person name="Tyagi R."/>
            <person name="Heizer E."/>
            <person name="Zhang X."/>
            <person name="Bhonagiri-Palsikar V."/>
            <person name="Minx P."/>
            <person name="Warren W.C."/>
            <person name="Wang Q."/>
            <person name="Zhan B."/>
            <person name="Hotez P.J."/>
            <person name="Sternberg P.W."/>
            <person name="Dougall A."/>
            <person name="Gaze S.T."/>
            <person name="Mulvenna J."/>
            <person name="Sotillo J."/>
            <person name="Ranganathan S."/>
            <person name="Rabelo E.M."/>
            <person name="Wilson R.K."/>
            <person name="Felgner P.L."/>
            <person name="Bethony J."/>
            <person name="Hawdon J.M."/>
            <person name="Gasser R.B."/>
            <person name="Loukas A."/>
            <person name="Mitreva M."/>
        </authorList>
    </citation>
    <scope>NUCLEOTIDE SEQUENCE [LARGE SCALE GENOMIC DNA]</scope>
</reference>
<evidence type="ECO:0000313" key="2">
    <source>
        <dbReference type="Proteomes" id="UP000053676"/>
    </source>
</evidence>
<protein>
    <submittedName>
        <fullName evidence="1">Uncharacterized protein</fullName>
    </submittedName>
</protein>
<evidence type="ECO:0000313" key="1">
    <source>
        <dbReference type="EMBL" id="ETN75712.1"/>
    </source>
</evidence>
<keyword evidence="2" id="KW-1185">Reference proteome</keyword>
<dbReference type="KEGG" id="nai:NECAME_03684"/>
<dbReference type="Proteomes" id="UP000053676">
    <property type="component" value="Unassembled WGS sequence"/>
</dbReference>
<organism evidence="1 2">
    <name type="scientific">Necator americanus</name>
    <name type="common">Human hookworm</name>
    <dbReference type="NCBI Taxonomy" id="51031"/>
    <lineage>
        <taxon>Eukaryota</taxon>
        <taxon>Metazoa</taxon>
        <taxon>Ecdysozoa</taxon>
        <taxon>Nematoda</taxon>
        <taxon>Chromadorea</taxon>
        <taxon>Rhabditida</taxon>
        <taxon>Rhabditina</taxon>
        <taxon>Rhabditomorpha</taxon>
        <taxon>Strongyloidea</taxon>
        <taxon>Ancylostomatidae</taxon>
        <taxon>Bunostominae</taxon>
        <taxon>Necator</taxon>
    </lineage>
</organism>
<proteinExistence type="predicted"/>